<gene>
    <name evidence="1" type="ORF">H5410_032752</name>
</gene>
<dbReference type="Proteomes" id="UP000824120">
    <property type="component" value="Chromosome 6"/>
</dbReference>
<evidence type="ECO:0000313" key="2">
    <source>
        <dbReference type="Proteomes" id="UP000824120"/>
    </source>
</evidence>
<reference evidence="1 2" key="1">
    <citation type="submission" date="2020-09" db="EMBL/GenBank/DDBJ databases">
        <title>De no assembly of potato wild relative species, Solanum commersonii.</title>
        <authorList>
            <person name="Cho K."/>
        </authorList>
    </citation>
    <scope>NUCLEOTIDE SEQUENCE [LARGE SCALE GENOMIC DNA]</scope>
    <source>
        <strain evidence="1">LZ3.2</strain>
        <tissue evidence="1">Leaf</tissue>
    </source>
</reference>
<protein>
    <submittedName>
        <fullName evidence="1">Uncharacterized protein</fullName>
    </submittedName>
</protein>
<organism evidence="1 2">
    <name type="scientific">Solanum commersonii</name>
    <name type="common">Commerson's wild potato</name>
    <name type="synonym">Commerson's nightshade</name>
    <dbReference type="NCBI Taxonomy" id="4109"/>
    <lineage>
        <taxon>Eukaryota</taxon>
        <taxon>Viridiplantae</taxon>
        <taxon>Streptophyta</taxon>
        <taxon>Embryophyta</taxon>
        <taxon>Tracheophyta</taxon>
        <taxon>Spermatophyta</taxon>
        <taxon>Magnoliopsida</taxon>
        <taxon>eudicotyledons</taxon>
        <taxon>Gunneridae</taxon>
        <taxon>Pentapetalae</taxon>
        <taxon>asterids</taxon>
        <taxon>lamiids</taxon>
        <taxon>Solanales</taxon>
        <taxon>Solanaceae</taxon>
        <taxon>Solanoideae</taxon>
        <taxon>Solaneae</taxon>
        <taxon>Solanum</taxon>
    </lineage>
</organism>
<dbReference type="AlphaFoldDB" id="A0A9J5YR60"/>
<name>A0A9J5YR60_SOLCO</name>
<dbReference type="EMBL" id="JACXVP010000006">
    <property type="protein sequence ID" value="KAG5601382.1"/>
    <property type="molecule type" value="Genomic_DNA"/>
</dbReference>
<proteinExistence type="predicted"/>
<accession>A0A9J5YR60</accession>
<evidence type="ECO:0000313" key="1">
    <source>
        <dbReference type="EMBL" id="KAG5601382.1"/>
    </source>
</evidence>
<sequence length="74" mass="8330">MAVQAQYPSNAHLFNRAVQERKNPLGNDDYSLQPQPGGGSILDHTQMLFNPGGKNRGCIINFDRSELFLFLYCD</sequence>
<keyword evidence="2" id="KW-1185">Reference proteome</keyword>
<comment type="caution">
    <text evidence="1">The sequence shown here is derived from an EMBL/GenBank/DDBJ whole genome shotgun (WGS) entry which is preliminary data.</text>
</comment>